<accession>A0A4Y9QWA1</accession>
<organism evidence="2 3">
    <name type="scientific">Orlajensenia leifsoniae</name>
    <dbReference type="NCBI Taxonomy" id="2561933"/>
    <lineage>
        <taxon>Bacteria</taxon>
        <taxon>Bacillati</taxon>
        <taxon>Actinomycetota</taxon>
        <taxon>Actinomycetes</taxon>
        <taxon>Micrococcales</taxon>
        <taxon>Microbacteriaceae</taxon>
        <taxon>Orlajensenia</taxon>
    </lineage>
</organism>
<name>A0A4Y9QWA1_9MICO</name>
<dbReference type="Pfam" id="PF11188">
    <property type="entry name" value="DUF2975"/>
    <property type="match status" value="1"/>
</dbReference>
<sequence>MTRIERVVVPLRVLLVLGFAGLVVAQTFSLPGQFRYMAEQNPDLGPVPWLLLAFAVLEVLCIQVVIVCTWRLLTLVRADRIFSDESFGWVDGIVWALVVGWVLLAGVSAFIVGVIYFTPELRDPGTPMLLFGLVLIGGVVVLTVVVLRALLRQAAVLRADMEDVI</sequence>
<dbReference type="AlphaFoldDB" id="A0A4Y9QWA1"/>
<keyword evidence="1" id="KW-0472">Membrane</keyword>
<dbReference type="EMBL" id="SPQZ01000004">
    <property type="protein sequence ID" value="TFV96801.1"/>
    <property type="molecule type" value="Genomic_DNA"/>
</dbReference>
<reference evidence="2 3" key="1">
    <citation type="journal article" date="2018" name="J. Microbiol.">
        <title>Leifsonia flava sp. nov., a novel actinobacterium isolated from the rhizosphere of Aquilegia viridiflora.</title>
        <authorList>
            <person name="Cai Y."/>
            <person name="Tao W.Z."/>
            <person name="Ma Y.J."/>
            <person name="Cheng J."/>
            <person name="Zhang M.Y."/>
            <person name="Zhang Y.X."/>
        </authorList>
    </citation>
    <scope>NUCLEOTIDE SEQUENCE [LARGE SCALE GENOMIC DNA]</scope>
    <source>
        <strain evidence="2 3">SYP-B2174</strain>
    </source>
</reference>
<keyword evidence="1" id="KW-0812">Transmembrane</keyword>
<dbReference type="RefSeq" id="WP_135120761.1">
    <property type="nucleotide sequence ID" value="NZ_SPQZ01000004.1"/>
</dbReference>
<evidence type="ECO:0000256" key="1">
    <source>
        <dbReference type="SAM" id="Phobius"/>
    </source>
</evidence>
<keyword evidence="1" id="KW-1133">Transmembrane helix</keyword>
<comment type="caution">
    <text evidence="2">The sequence shown here is derived from an EMBL/GenBank/DDBJ whole genome shotgun (WGS) entry which is preliminary data.</text>
</comment>
<gene>
    <name evidence="2" type="ORF">E4M00_12070</name>
</gene>
<evidence type="ECO:0000313" key="3">
    <source>
        <dbReference type="Proteomes" id="UP000298127"/>
    </source>
</evidence>
<feature type="transmembrane region" description="Helical" evidence="1">
    <location>
        <begin position="49"/>
        <end position="73"/>
    </location>
</feature>
<evidence type="ECO:0000313" key="2">
    <source>
        <dbReference type="EMBL" id="TFV96801.1"/>
    </source>
</evidence>
<dbReference type="Proteomes" id="UP000298127">
    <property type="component" value="Unassembled WGS sequence"/>
</dbReference>
<dbReference type="InterPro" id="IPR021354">
    <property type="entry name" value="DUF2975"/>
</dbReference>
<feature type="transmembrane region" description="Helical" evidence="1">
    <location>
        <begin position="93"/>
        <end position="117"/>
    </location>
</feature>
<protein>
    <submittedName>
        <fullName evidence="2">DUF2975 domain-containing protein</fullName>
    </submittedName>
</protein>
<keyword evidence="3" id="KW-1185">Reference proteome</keyword>
<feature type="transmembrane region" description="Helical" evidence="1">
    <location>
        <begin position="129"/>
        <end position="151"/>
    </location>
</feature>
<proteinExistence type="predicted"/>